<dbReference type="Gene3D" id="2.120.10.30">
    <property type="entry name" value="TolB, C-terminal domain"/>
    <property type="match status" value="1"/>
</dbReference>
<dbReference type="STRING" id="1193051.LEP1GSC017_1742"/>
<dbReference type="PANTHER" id="PTHR30329">
    <property type="entry name" value="STATOR ELEMENT OF FLAGELLAR MOTOR COMPLEX"/>
    <property type="match status" value="1"/>
</dbReference>
<feature type="region of interest" description="Disordered" evidence="5">
    <location>
        <begin position="495"/>
        <end position="516"/>
    </location>
</feature>
<dbReference type="InterPro" id="IPR036737">
    <property type="entry name" value="OmpA-like_sf"/>
</dbReference>
<dbReference type="InterPro" id="IPR011659">
    <property type="entry name" value="WD40"/>
</dbReference>
<keyword evidence="8" id="KW-1185">Reference proteome</keyword>
<comment type="subcellular location">
    <subcellularLocation>
        <location evidence="1">Cell outer membrane</location>
    </subcellularLocation>
</comment>
<evidence type="ECO:0000256" key="1">
    <source>
        <dbReference type="ARBA" id="ARBA00004442"/>
    </source>
</evidence>
<protein>
    <submittedName>
        <fullName evidence="7">WD40 repeat protein</fullName>
    </submittedName>
</protein>
<dbReference type="GO" id="GO:0009279">
    <property type="term" value="C:cell outer membrane"/>
    <property type="evidence" value="ECO:0007669"/>
    <property type="project" value="UniProtKB-SubCell"/>
</dbReference>
<reference evidence="7 8" key="1">
    <citation type="submission" date="2019-03" db="EMBL/GenBank/DDBJ databases">
        <title>Genomic Encyclopedia of Archaeal and Bacterial Type Strains, Phase II (KMG-II): from individual species to whole genera.</title>
        <authorList>
            <person name="Goeker M."/>
        </authorList>
    </citation>
    <scope>NUCLEOTIDE SEQUENCE [LARGE SCALE GENOMIC DNA]</scope>
    <source>
        <strain evidence="7 8">DSM 21537</strain>
    </source>
</reference>
<dbReference type="InterPro" id="IPR006664">
    <property type="entry name" value="OMP_bac"/>
</dbReference>
<evidence type="ECO:0000256" key="3">
    <source>
        <dbReference type="ARBA" id="ARBA00023237"/>
    </source>
</evidence>
<dbReference type="InterPro" id="IPR011042">
    <property type="entry name" value="6-blade_b-propeller_TolB-like"/>
</dbReference>
<dbReference type="Pfam" id="PF07676">
    <property type="entry name" value="PD40"/>
    <property type="match status" value="3"/>
</dbReference>
<keyword evidence="2 4" id="KW-0472">Membrane</keyword>
<proteinExistence type="predicted"/>
<dbReference type="PRINTS" id="PR01021">
    <property type="entry name" value="OMPADOMAIN"/>
</dbReference>
<dbReference type="Proteomes" id="UP000294684">
    <property type="component" value="Unassembled WGS sequence"/>
</dbReference>
<dbReference type="GeneID" id="79827555"/>
<evidence type="ECO:0000256" key="4">
    <source>
        <dbReference type="PROSITE-ProRule" id="PRU00473"/>
    </source>
</evidence>
<dbReference type="AlphaFoldDB" id="A0A4R8N1W4"/>
<sequence>MPYSFFSKYNSNLKSNLLSSDGLNFRTSLTEGGIYTQYGYPTRPLENAFSKNRAINGGYANLEYSQFRLLNMDDLVWGNMRSADISEIIIRSKKTIIQYLLNLNFSFVPFYRFAFIFVLFSNSVYSQTQDGEPTLIVAPIQGPINTEFQEFGPTMTPDAKTLYFYSKRSSKGYTEIFKSERKKDGTWDFPEEVDVLNSPFDDQSPFISRDGKTLLLSSNRDGSVEVMLPDGKVGISRDLYVSNWNGKEWNQPVALPAPINTEEIEENPHLLGDTLLFTRYPFGKPNLAKVYFSQFKDEKWSTPKRLASPINDNYATIAAAFNDDGSILFFSSNRPGGYGGFDLYMAKIDGDSFKDIENLGAPINSSDDEAYIVFQQVKKTFLFCRKVEGRSFDLFTASVPKQENIVQKKLEETKKISLDSVYFERASSVLKPESSVSLDAIVDYLHENSDKRMKIIGHTDLTGNFEDNMVLSKERADSVKQYLVSKGVDPKRLLTDGKGPTQPMVQGTDEVSSKKNRRTEFVLIDP</sequence>
<comment type="caution">
    <text evidence="7">The sequence shown here is derived from an EMBL/GenBank/DDBJ whole genome shotgun (WGS) entry which is preliminary data.</text>
</comment>
<dbReference type="InterPro" id="IPR006665">
    <property type="entry name" value="OmpA-like"/>
</dbReference>
<evidence type="ECO:0000313" key="8">
    <source>
        <dbReference type="Proteomes" id="UP000294684"/>
    </source>
</evidence>
<dbReference type="OrthoDB" id="9809364at2"/>
<feature type="domain" description="OmpA-like" evidence="6">
    <location>
        <begin position="412"/>
        <end position="526"/>
    </location>
</feature>
<dbReference type="Gene3D" id="3.30.1330.60">
    <property type="entry name" value="OmpA-like domain"/>
    <property type="match status" value="1"/>
</dbReference>
<evidence type="ECO:0000256" key="2">
    <source>
        <dbReference type="ARBA" id="ARBA00023136"/>
    </source>
</evidence>
<dbReference type="PANTHER" id="PTHR30329:SF21">
    <property type="entry name" value="LIPOPROTEIN YIAD-RELATED"/>
    <property type="match status" value="1"/>
</dbReference>
<dbReference type="SUPFAM" id="SSF103088">
    <property type="entry name" value="OmpA-like"/>
    <property type="match status" value="1"/>
</dbReference>
<gene>
    <name evidence="7" type="ORF">CLV96_2259</name>
</gene>
<evidence type="ECO:0000313" key="7">
    <source>
        <dbReference type="EMBL" id="TDY73236.1"/>
    </source>
</evidence>
<evidence type="ECO:0000259" key="6">
    <source>
        <dbReference type="PROSITE" id="PS51123"/>
    </source>
</evidence>
<accession>A0A4R8N1W4</accession>
<dbReference type="PROSITE" id="PS51123">
    <property type="entry name" value="OMPA_2"/>
    <property type="match status" value="1"/>
</dbReference>
<dbReference type="Pfam" id="PF00691">
    <property type="entry name" value="OmpA"/>
    <property type="match status" value="1"/>
</dbReference>
<dbReference type="EMBL" id="SORO01000001">
    <property type="protein sequence ID" value="TDY73236.1"/>
    <property type="molecule type" value="Genomic_DNA"/>
</dbReference>
<keyword evidence="3" id="KW-0998">Cell outer membrane</keyword>
<dbReference type="CDD" id="cd07185">
    <property type="entry name" value="OmpA_C-like"/>
    <property type="match status" value="1"/>
</dbReference>
<evidence type="ECO:0000256" key="5">
    <source>
        <dbReference type="SAM" id="MobiDB-lite"/>
    </source>
</evidence>
<name>A0A4R8N1W4_LEPME</name>
<dbReference type="SUPFAM" id="SSF82171">
    <property type="entry name" value="DPP6 N-terminal domain-like"/>
    <property type="match status" value="1"/>
</dbReference>
<dbReference type="RefSeq" id="WP_004786482.1">
    <property type="nucleotide sequence ID" value="NZ_SORO01000001.1"/>
</dbReference>
<dbReference type="InterPro" id="IPR050330">
    <property type="entry name" value="Bact_OuterMem_StrucFunc"/>
</dbReference>
<organism evidence="7 8">
    <name type="scientific">Leptospira meyeri</name>
    <dbReference type="NCBI Taxonomy" id="29508"/>
    <lineage>
        <taxon>Bacteria</taxon>
        <taxon>Pseudomonadati</taxon>
        <taxon>Spirochaetota</taxon>
        <taxon>Spirochaetia</taxon>
        <taxon>Leptospirales</taxon>
        <taxon>Leptospiraceae</taxon>
        <taxon>Leptospira</taxon>
    </lineage>
</organism>